<name>B6AFV2_CRYMR</name>
<dbReference type="PIRSF" id="PIRSF005719">
    <property type="entry name" value="SMC"/>
    <property type="match status" value="1"/>
</dbReference>
<reference evidence="6" key="1">
    <citation type="submission" date="2008-06" db="EMBL/GenBank/DDBJ databases">
        <authorList>
            <person name="Lorenzi H."/>
            <person name="Inman J."/>
            <person name="Miller J."/>
            <person name="Schobel S."/>
            <person name="Amedeo P."/>
            <person name="Caler E.V."/>
            <person name="da Silva J."/>
        </authorList>
    </citation>
    <scope>NUCLEOTIDE SEQUENCE [LARGE SCALE GENOMIC DNA]</scope>
    <source>
        <strain evidence="6">RN66</strain>
    </source>
</reference>
<feature type="compositionally biased region" description="Polar residues" evidence="4">
    <location>
        <begin position="1083"/>
        <end position="1095"/>
    </location>
</feature>
<dbReference type="GO" id="GO:0005634">
    <property type="term" value="C:nucleus"/>
    <property type="evidence" value="ECO:0007669"/>
    <property type="project" value="UniProtKB-SubCell"/>
</dbReference>
<feature type="coiled-coil region" evidence="3">
    <location>
        <begin position="801"/>
        <end position="948"/>
    </location>
</feature>
<keyword evidence="1 3" id="KW-0175">Coiled coil</keyword>
<dbReference type="OMA" id="KQVFLHE"/>
<dbReference type="Gene3D" id="1.20.1060.20">
    <property type="match status" value="1"/>
</dbReference>
<dbReference type="STRING" id="441375.B6AFV2"/>
<keyword evidence="2" id="KW-0539">Nucleus</keyword>
<evidence type="ECO:0000259" key="5">
    <source>
        <dbReference type="SMART" id="SM00968"/>
    </source>
</evidence>
<feature type="coiled-coil region" evidence="3">
    <location>
        <begin position="275"/>
        <end position="441"/>
    </location>
</feature>
<dbReference type="GO" id="GO:0016887">
    <property type="term" value="F:ATP hydrolysis activity"/>
    <property type="evidence" value="ECO:0007669"/>
    <property type="project" value="InterPro"/>
</dbReference>
<evidence type="ECO:0000256" key="2">
    <source>
        <dbReference type="PIRNR" id="PIRNR005719"/>
    </source>
</evidence>
<dbReference type="SUPFAM" id="SSF75553">
    <property type="entry name" value="Smc hinge domain"/>
    <property type="match status" value="1"/>
</dbReference>
<protein>
    <recommendedName>
        <fullName evidence="2">Structural maintenance of chromosomes protein</fullName>
    </recommendedName>
</protein>
<dbReference type="VEuPathDB" id="CryptoDB:CMU_034790"/>
<dbReference type="InterPro" id="IPR027417">
    <property type="entry name" value="P-loop_NTPase"/>
</dbReference>
<dbReference type="EMBL" id="DS989731">
    <property type="protein sequence ID" value="EEA07093.1"/>
    <property type="molecule type" value="Genomic_DNA"/>
</dbReference>
<dbReference type="Pfam" id="PF06470">
    <property type="entry name" value="SMC_hinge"/>
    <property type="match status" value="1"/>
</dbReference>
<feature type="coiled-coil region" evidence="3">
    <location>
        <begin position="693"/>
        <end position="727"/>
    </location>
</feature>
<dbReference type="PANTHER" id="PTHR43977">
    <property type="entry name" value="STRUCTURAL MAINTENANCE OF CHROMOSOMES PROTEIN 3"/>
    <property type="match status" value="1"/>
</dbReference>
<dbReference type="GeneID" id="6996515"/>
<dbReference type="GO" id="GO:0005694">
    <property type="term" value="C:chromosome"/>
    <property type="evidence" value="ECO:0007669"/>
    <property type="project" value="InterPro"/>
</dbReference>
<dbReference type="SMART" id="SM00968">
    <property type="entry name" value="SMC_hinge"/>
    <property type="match status" value="1"/>
</dbReference>
<dbReference type="InterPro" id="IPR036277">
    <property type="entry name" value="SMC_hinge_sf"/>
</dbReference>
<dbReference type="GO" id="GO:0005524">
    <property type="term" value="F:ATP binding"/>
    <property type="evidence" value="ECO:0007669"/>
    <property type="project" value="InterPro"/>
</dbReference>
<dbReference type="InterPro" id="IPR024704">
    <property type="entry name" value="SMC"/>
</dbReference>
<dbReference type="Proteomes" id="UP000001460">
    <property type="component" value="Unassembled WGS sequence"/>
</dbReference>
<dbReference type="OrthoDB" id="431497at2759"/>
<evidence type="ECO:0000256" key="1">
    <source>
        <dbReference type="ARBA" id="ARBA00023054"/>
    </source>
</evidence>
<evidence type="ECO:0000313" key="7">
    <source>
        <dbReference type="Proteomes" id="UP000001460"/>
    </source>
</evidence>
<dbReference type="GO" id="GO:0051276">
    <property type="term" value="P:chromosome organization"/>
    <property type="evidence" value="ECO:0007669"/>
    <property type="project" value="InterPro"/>
</dbReference>
<proteinExistence type="inferred from homology"/>
<dbReference type="InterPro" id="IPR010935">
    <property type="entry name" value="SMC_hinge"/>
</dbReference>
<dbReference type="eggNOG" id="KOG0964">
    <property type="taxonomic scope" value="Eukaryota"/>
</dbReference>
<evidence type="ECO:0000256" key="3">
    <source>
        <dbReference type="SAM" id="Coils"/>
    </source>
</evidence>
<dbReference type="AlphaFoldDB" id="B6AFV2"/>
<evidence type="ECO:0000256" key="4">
    <source>
        <dbReference type="SAM" id="MobiDB-lite"/>
    </source>
</evidence>
<comment type="similarity">
    <text evidence="2">Belongs to the SMC family.</text>
</comment>
<feature type="domain" description="SMC hinge" evidence="5">
    <location>
        <begin position="529"/>
        <end position="652"/>
    </location>
</feature>
<dbReference type="Pfam" id="PF02463">
    <property type="entry name" value="SMC_N"/>
    <property type="match status" value="1"/>
</dbReference>
<dbReference type="RefSeq" id="XP_002141442.1">
    <property type="nucleotide sequence ID" value="XM_002141406.1"/>
</dbReference>
<organism evidence="6 7">
    <name type="scientific">Cryptosporidium muris (strain RN66)</name>
    <dbReference type="NCBI Taxonomy" id="441375"/>
    <lineage>
        <taxon>Eukaryota</taxon>
        <taxon>Sar</taxon>
        <taxon>Alveolata</taxon>
        <taxon>Apicomplexa</taxon>
        <taxon>Conoidasida</taxon>
        <taxon>Coccidia</taxon>
        <taxon>Eucoccidiorida</taxon>
        <taxon>Eimeriorina</taxon>
        <taxon>Cryptosporidiidae</taxon>
        <taxon>Cryptosporidium</taxon>
    </lineage>
</organism>
<comment type="subcellular location">
    <subcellularLocation>
        <location evidence="2">Nucleus</location>
    </subcellularLocation>
</comment>
<gene>
    <name evidence="6" type="ORF">CMU_034790</name>
</gene>
<evidence type="ECO:0000313" key="6">
    <source>
        <dbReference type="EMBL" id="EEA07093.1"/>
    </source>
</evidence>
<accession>B6AFV2</accession>
<dbReference type="InterPro" id="IPR003395">
    <property type="entry name" value="RecF/RecN/SMC_N"/>
</dbReference>
<feature type="region of interest" description="Disordered" evidence="4">
    <location>
        <begin position="1083"/>
        <end position="1107"/>
    </location>
</feature>
<dbReference type="Gene3D" id="3.30.70.1620">
    <property type="match status" value="1"/>
</dbReference>
<dbReference type="SUPFAM" id="SSF52540">
    <property type="entry name" value="P-loop containing nucleoside triphosphate hydrolases"/>
    <property type="match status" value="2"/>
</dbReference>
<dbReference type="Gene3D" id="3.40.50.300">
    <property type="entry name" value="P-loop containing nucleotide triphosphate hydrolases"/>
    <property type="match status" value="2"/>
</dbReference>
<keyword evidence="7" id="KW-1185">Reference proteome</keyword>
<sequence>MYIKEVRIKGFKTYRDETVITFDPGCNCIVGLNGSGKSNILAAIQFLFSDTIGNVPAERKALLHEGVSSAVSEASIEILLDNTSRRLSMYDENIVSLKRVFNSTCQKEEWIIAGKHISKKDFESVLESCGISRSNPYFIVRQGKVTELATMSDAARLRLLREIAGTRTYDERREESMRLLLETETRKTRVDIVFSDIQKRIETLKEEQKEFRAYVNLDKRKRALEYLLVESEWEEASKAEQEYFEKLEKTEKNLGAVDEEYLMIETKRTKEEELRKILEGEINILKIEKKHMQNKIVEASGTVRKLELEIIEYEKNCKSTVLTQEKESKRVIEELEAEVARKRKSLELIKESYNNMIREKEILQQQESFLLSKQLEQSYSNIEERNNALQNKLNQHKRSQKQLEENLFTIRSSLEVKNKELESLDKNLNKWQKLEKKSREELDSIAIELHKVNEEKYSIIEEKHGVEKVLFNINNKLKPLLTTIIEKEKSIEKHIKPSIRKGISLIHEYCKAENFLWGFGNSSSNEDLPLICGTLLENINVDDIYAIAVEAAAGRNLHTIIVKNQEVAAKVIEYLNSNRLKDESVDYSLILSPVEEISKMNFGKSRKNLDGIDGAIKMIDVLSFDERLRSIIEQVFGKFAIVENFEIAKKIVETYNMSCVTLDGDEWDNKGCIRGGYRYNLESENLFTQSEELKTLLRERDSLIKEKDLAESNFRSLEESINNIERKKEQILYSKEQVSSDISKATEMIHLTESRVRNIESTINKISQEEEKLVANLDINQGYITEICKEMSSKTLSKGLNYKEELKLKELINSLRELNHEKFPPIEEEVHRLTNSLEESEIRLNSLLQEYYQLQEETNERNQNRSFSTENLSDIKSTLREEKSKLKRLNERIDEISDRIKKVDDEIKSCEDKQENFRITESNLLDQQKQLQGEVERLRSKYEHYRHMKSIATQEKVCLGCPDNLSFTINNLPSTKVAIFEELEKVKEQLNTEFHTVNKKVISELDHFIREYTDLSERHNELNTAMTSIQTLVETLDIQKEKTLLKIFEEINFYFNQVFKELIPNGDAKLVLKVSSQDKLENSNQSNINLSSDRQANQKRSKKNLSELKNIDNSSESTFIGIGMRVSFQGVPNSSPRISNGSNLAQNKTSSYYSLNQLSGGQKTLVALALLFAVHRADPAPLYLLDEIDAALDDQYRLSVATLIQKQALSTQFIITTFRPQFIDIADKFFQVSQVNRSSLVKEINKQQALELLQEQLQQQKVLEITEG</sequence>